<feature type="non-terminal residue" evidence="1">
    <location>
        <position position="1"/>
    </location>
</feature>
<protein>
    <submittedName>
        <fullName evidence="1">LORF2 protein</fullName>
    </submittedName>
</protein>
<sequence length="68" mass="7889">CKMVQLLWKTGWPFPKTLKIELPYNPALTFAGLRPGDSTPMFIATQFTVAKIWKQSMCPLTEEWIKKM</sequence>
<accession>A0A6G1B530</accession>
<dbReference type="Proteomes" id="UP000475037">
    <property type="component" value="Unassembled WGS sequence"/>
</dbReference>
<evidence type="ECO:0000313" key="1">
    <source>
        <dbReference type="EMBL" id="KAF0882970.1"/>
    </source>
</evidence>
<comment type="caution">
    <text evidence="1">The sequence shown here is derived from an EMBL/GenBank/DDBJ whole genome shotgun (WGS) entry which is preliminary data.</text>
</comment>
<dbReference type="EMBL" id="VOAJ01002523">
    <property type="protein sequence ID" value="KAF0882970.1"/>
    <property type="molecule type" value="Genomic_DNA"/>
</dbReference>
<evidence type="ECO:0000313" key="2">
    <source>
        <dbReference type="Proteomes" id="UP000475037"/>
    </source>
</evidence>
<organism evidence="1 2">
    <name type="scientific">Crocuta crocuta</name>
    <name type="common">Spotted hyena</name>
    <dbReference type="NCBI Taxonomy" id="9678"/>
    <lineage>
        <taxon>Eukaryota</taxon>
        <taxon>Metazoa</taxon>
        <taxon>Chordata</taxon>
        <taxon>Craniata</taxon>
        <taxon>Vertebrata</taxon>
        <taxon>Euteleostomi</taxon>
        <taxon>Mammalia</taxon>
        <taxon>Eutheria</taxon>
        <taxon>Laurasiatheria</taxon>
        <taxon>Carnivora</taxon>
        <taxon>Feliformia</taxon>
        <taxon>Hyaenidae</taxon>
        <taxon>Crocuta</taxon>
    </lineage>
</organism>
<feature type="non-terminal residue" evidence="1">
    <location>
        <position position="68"/>
    </location>
</feature>
<gene>
    <name evidence="1" type="ORF">FOF47_R07461</name>
</gene>
<proteinExistence type="predicted"/>
<dbReference type="AlphaFoldDB" id="A0A6G1B530"/>
<keyword evidence="2" id="KW-1185">Reference proteome</keyword>
<reference evidence="1 2" key="1">
    <citation type="submission" date="2019-11" db="EMBL/GenBank/DDBJ databases">
        <authorList>
            <person name="Yang C."/>
            <person name="Li F."/>
        </authorList>
    </citation>
    <scope>NUCLEOTIDE SEQUENCE [LARGE SCALE GENOMIC DNA]</scope>
    <source>
        <strain evidence="1">KB4526</strain>
        <tissue evidence="1">Muscle</tissue>
    </source>
</reference>
<name>A0A6G1B530_CROCR</name>